<dbReference type="PANTHER" id="PTHR36539:SF1">
    <property type="entry name" value="BACTERIAL MICROCOMPARTMENT SHELL VERTEX PROTEIN EUTN"/>
    <property type="match status" value="1"/>
</dbReference>
<dbReference type="Pfam" id="PF03319">
    <property type="entry name" value="EutN_CcmL"/>
    <property type="match status" value="1"/>
</dbReference>
<dbReference type="SUPFAM" id="SSF159133">
    <property type="entry name" value="EutN/CcmL-like"/>
    <property type="match status" value="1"/>
</dbReference>
<evidence type="ECO:0000256" key="2">
    <source>
        <dbReference type="ARBA" id="ARBA00024446"/>
    </source>
</evidence>
<dbReference type="STRING" id="1817813.A2008_00350"/>
<dbReference type="PROSITE" id="PS51932">
    <property type="entry name" value="BMV"/>
    <property type="match status" value="1"/>
</dbReference>
<evidence type="ECO:0000313" key="4">
    <source>
        <dbReference type="Proteomes" id="UP000178735"/>
    </source>
</evidence>
<gene>
    <name evidence="3" type="ORF">A2008_00350</name>
</gene>
<name>A0A1F7WFY0_9BACT</name>
<evidence type="ECO:0000256" key="1">
    <source>
        <dbReference type="ARBA" id="ARBA00024322"/>
    </source>
</evidence>
<accession>A0A1F7WFY0</accession>
<dbReference type="PANTHER" id="PTHR36539">
    <property type="entry name" value="ETHANOLAMINE UTILIZATION PROTEIN EUTN"/>
    <property type="match status" value="1"/>
</dbReference>
<proteinExistence type="predicted"/>
<dbReference type="Proteomes" id="UP000178735">
    <property type="component" value="Unassembled WGS sequence"/>
</dbReference>
<dbReference type="EMBL" id="MGFH01000226">
    <property type="protein sequence ID" value="OGM01744.1"/>
    <property type="molecule type" value="Genomic_DNA"/>
</dbReference>
<dbReference type="GO" id="GO:0031469">
    <property type="term" value="C:bacterial microcompartment"/>
    <property type="evidence" value="ECO:0007669"/>
    <property type="project" value="UniProtKB-SubCell"/>
</dbReference>
<keyword evidence="2" id="KW-1283">Bacterial microcompartment</keyword>
<dbReference type="CDD" id="cd01614">
    <property type="entry name" value="EutN_CcmL"/>
    <property type="match status" value="1"/>
</dbReference>
<reference evidence="3 4" key="1">
    <citation type="journal article" date="2016" name="Nat. Commun.">
        <title>Thousands of microbial genomes shed light on interconnected biogeochemical processes in an aquifer system.</title>
        <authorList>
            <person name="Anantharaman K."/>
            <person name="Brown C.T."/>
            <person name="Hug L.A."/>
            <person name="Sharon I."/>
            <person name="Castelle C.J."/>
            <person name="Probst A.J."/>
            <person name="Thomas B.C."/>
            <person name="Singh A."/>
            <person name="Wilkins M.J."/>
            <person name="Karaoz U."/>
            <person name="Brodie E.L."/>
            <person name="Williams K.H."/>
            <person name="Hubbard S.S."/>
            <person name="Banfield J.F."/>
        </authorList>
    </citation>
    <scope>NUCLEOTIDE SEQUENCE [LARGE SCALE GENOMIC DNA]</scope>
</reference>
<dbReference type="InterPro" id="IPR004992">
    <property type="entry name" value="EutN_CcmL"/>
</dbReference>
<dbReference type="Gene3D" id="2.40.50.220">
    <property type="entry name" value="EutN/Ccml"/>
    <property type="match status" value="1"/>
</dbReference>
<dbReference type="AlphaFoldDB" id="A0A1F7WFY0"/>
<sequence>MILGRVCGNLVSSCKWETLKGHKLLMVEPVDEELKPIGPPFIAVDTVGAGEDEIVLVVESREATHAFDEPNTPTDMGIIGIIDEIKCGAAVIKIM</sequence>
<comment type="subcellular location">
    <subcellularLocation>
        <location evidence="1">Bacterial microcompartment</location>
    </subcellularLocation>
</comment>
<comment type="caution">
    <text evidence="3">The sequence shown here is derived from an EMBL/GenBank/DDBJ whole genome shotgun (WGS) entry which is preliminary data.</text>
</comment>
<evidence type="ECO:0000313" key="3">
    <source>
        <dbReference type="EMBL" id="OGM01744.1"/>
    </source>
</evidence>
<protein>
    <recommendedName>
        <fullName evidence="5">Ethanolamine utilization protein EutN</fullName>
    </recommendedName>
</protein>
<evidence type="ECO:0008006" key="5">
    <source>
        <dbReference type="Google" id="ProtNLM"/>
    </source>
</evidence>
<dbReference type="InterPro" id="IPR036677">
    <property type="entry name" value="EutN_CcmL_sf"/>
</dbReference>
<organism evidence="3 4">
    <name type="scientific">Candidatus Wallbacteria bacterium GWC2_49_35</name>
    <dbReference type="NCBI Taxonomy" id="1817813"/>
    <lineage>
        <taxon>Bacteria</taxon>
        <taxon>Candidatus Walliibacteriota</taxon>
    </lineage>
</organism>